<reference evidence="2 3" key="1">
    <citation type="submission" date="2020-05" db="EMBL/GenBank/DDBJ databases">
        <title>Flexivirga sp. ID2601S isolated from air conditioner.</title>
        <authorList>
            <person name="Kim D.H."/>
        </authorList>
    </citation>
    <scope>NUCLEOTIDE SEQUENCE [LARGE SCALE GENOMIC DNA]</scope>
    <source>
        <strain evidence="2 3">ID2601S</strain>
    </source>
</reference>
<comment type="caution">
    <text evidence="2">The sequence shown here is derived from an EMBL/GenBank/DDBJ whole genome shotgun (WGS) entry which is preliminary data.</text>
</comment>
<keyword evidence="1" id="KW-0472">Membrane</keyword>
<feature type="transmembrane region" description="Helical" evidence="1">
    <location>
        <begin position="136"/>
        <end position="161"/>
    </location>
</feature>
<accession>A0A849AFL0</accession>
<gene>
    <name evidence="2" type="ORF">HJ588_01905</name>
</gene>
<keyword evidence="1" id="KW-0812">Transmembrane</keyword>
<dbReference type="Proteomes" id="UP000557772">
    <property type="component" value="Unassembled WGS sequence"/>
</dbReference>
<proteinExistence type="predicted"/>
<protein>
    <submittedName>
        <fullName evidence="2">Uncharacterized protein</fullName>
    </submittedName>
</protein>
<dbReference type="AlphaFoldDB" id="A0A849AFL0"/>
<feature type="transmembrane region" description="Helical" evidence="1">
    <location>
        <begin position="105"/>
        <end position="124"/>
    </location>
</feature>
<name>A0A849AFL0_9MICO</name>
<evidence type="ECO:0000256" key="1">
    <source>
        <dbReference type="SAM" id="Phobius"/>
    </source>
</evidence>
<evidence type="ECO:0000313" key="3">
    <source>
        <dbReference type="Proteomes" id="UP000557772"/>
    </source>
</evidence>
<keyword evidence="3" id="KW-1185">Reference proteome</keyword>
<organism evidence="2 3">
    <name type="scientific">Flexivirga aerilata</name>
    <dbReference type="NCBI Taxonomy" id="1656889"/>
    <lineage>
        <taxon>Bacteria</taxon>
        <taxon>Bacillati</taxon>
        <taxon>Actinomycetota</taxon>
        <taxon>Actinomycetes</taxon>
        <taxon>Micrococcales</taxon>
        <taxon>Dermacoccaceae</taxon>
        <taxon>Flexivirga</taxon>
    </lineage>
</organism>
<feature type="transmembrane region" description="Helical" evidence="1">
    <location>
        <begin position="79"/>
        <end position="98"/>
    </location>
</feature>
<evidence type="ECO:0000313" key="2">
    <source>
        <dbReference type="EMBL" id="NNG38031.1"/>
    </source>
</evidence>
<keyword evidence="1" id="KW-1133">Transmembrane helix</keyword>
<feature type="transmembrane region" description="Helical" evidence="1">
    <location>
        <begin position="45"/>
        <end position="67"/>
    </location>
</feature>
<sequence>MPLTDDEIAALGPAERIELVRRLKVGGVVEALVRTELRRARRRRAIALTITAVCTALLLPWVVYLAVTLPDQYVAQAWALTWTGFDVLLVIMLGLTAFFAWKRRVLVVLTSFATGVLLLADAWFDITTADPDDVRLSIVSAIVVEIPLAAFLMFVGVSIVWRIARLLNVMTGHGDARSGWRSTINSEIVHSDRDPTTSSRELQDQ</sequence>
<dbReference type="EMBL" id="JABENB010000001">
    <property type="protein sequence ID" value="NNG38031.1"/>
    <property type="molecule type" value="Genomic_DNA"/>
</dbReference>
<dbReference type="RefSeq" id="WP_171151428.1">
    <property type="nucleotide sequence ID" value="NZ_JABENB010000001.1"/>
</dbReference>